<name>A0A7S1VZU0_ALECA</name>
<reference evidence="2" key="1">
    <citation type="submission" date="2021-01" db="EMBL/GenBank/DDBJ databases">
        <authorList>
            <person name="Corre E."/>
            <person name="Pelletier E."/>
            <person name="Niang G."/>
            <person name="Scheremetjew M."/>
            <person name="Finn R."/>
            <person name="Kale V."/>
            <person name="Holt S."/>
            <person name="Cochrane G."/>
            <person name="Meng A."/>
            <person name="Brown T."/>
            <person name="Cohen L."/>
        </authorList>
    </citation>
    <scope>NUCLEOTIDE SEQUENCE</scope>
    <source>
        <strain evidence="2">OF101</strain>
    </source>
</reference>
<accession>A0A7S1VZU0</accession>
<evidence type="ECO:0000256" key="1">
    <source>
        <dbReference type="SAM" id="MobiDB-lite"/>
    </source>
</evidence>
<protein>
    <submittedName>
        <fullName evidence="2">Uncharacterized protein</fullName>
    </submittedName>
</protein>
<feature type="region of interest" description="Disordered" evidence="1">
    <location>
        <begin position="84"/>
        <end position="103"/>
    </location>
</feature>
<organism evidence="2">
    <name type="scientific">Alexandrium catenella</name>
    <name type="common">Red tide dinoflagellate</name>
    <name type="synonym">Gonyaulax catenella</name>
    <dbReference type="NCBI Taxonomy" id="2925"/>
    <lineage>
        <taxon>Eukaryota</taxon>
        <taxon>Sar</taxon>
        <taxon>Alveolata</taxon>
        <taxon>Dinophyceae</taxon>
        <taxon>Gonyaulacales</taxon>
        <taxon>Pyrocystaceae</taxon>
        <taxon>Alexandrium</taxon>
    </lineage>
</organism>
<gene>
    <name evidence="2" type="ORF">ACAT0790_LOCUS26971</name>
</gene>
<proteinExistence type="predicted"/>
<dbReference type="AlphaFoldDB" id="A0A7S1VZU0"/>
<sequence length="103" mass="11573">MMFQIVYFIVETWLLPERPVTFAVEWGPKRILLCCPGPLLLVDMRPRSRSVLWVPATSEEEALMAEKSEARLFGTSGPMVLIQPSMGPRGRPAPCRPMQQSSA</sequence>
<dbReference type="EMBL" id="HBGE01044752">
    <property type="protein sequence ID" value="CAD9141088.1"/>
    <property type="molecule type" value="Transcribed_RNA"/>
</dbReference>
<evidence type="ECO:0000313" key="2">
    <source>
        <dbReference type="EMBL" id="CAD9141088.1"/>
    </source>
</evidence>